<dbReference type="PANTHER" id="PTHR43294">
    <property type="entry name" value="SODIUM/POTASSIUM-TRANSPORTING ATPASE SUBUNIT ALPHA"/>
    <property type="match status" value="1"/>
</dbReference>
<protein>
    <recommendedName>
        <fullName evidence="6">Cation-transporting P-type ATPase N-terminal domain-containing protein</fullName>
    </recommendedName>
</protein>
<keyword evidence="2" id="KW-1003">Cell membrane</keyword>
<dbReference type="SUPFAM" id="SSF81653">
    <property type="entry name" value="Calcium ATPase, transduction domain A"/>
    <property type="match status" value="1"/>
</dbReference>
<sequence>MNLSPAQTELVEKLHSNVKSGLTTDQVSDRRENEGFNVVKPPVDCPSWICCLLPCIKHVPSMKAFAQIRPEDAEILRNGKWIRYDASSLVTGDIIRLEEGDQVPADCIILSVEPNEILVDMRAVTGEDKPRSSKVVQGTQHAQAMQLFWGGTVVQGSGIAIVTATGVHTFVAGLIRDKKFPPTENLLLAKEENTVSAEDEGISLINRRETV</sequence>
<dbReference type="Gene3D" id="2.70.150.10">
    <property type="entry name" value="Calcium-transporting ATPase, cytoplasmic transduction domain A"/>
    <property type="match status" value="1"/>
</dbReference>
<evidence type="ECO:0000259" key="3">
    <source>
        <dbReference type="Pfam" id="PF00122"/>
    </source>
</evidence>
<reference evidence="5" key="1">
    <citation type="submission" date="2021-01" db="EMBL/GenBank/DDBJ databases">
        <authorList>
            <person name="Corre E."/>
            <person name="Pelletier E."/>
            <person name="Niang G."/>
            <person name="Scheremetjew M."/>
            <person name="Finn R."/>
            <person name="Kale V."/>
            <person name="Holt S."/>
            <person name="Cochrane G."/>
            <person name="Meng A."/>
            <person name="Brown T."/>
            <person name="Cohen L."/>
        </authorList>
    </citation>
    <scope>NUCLEOTIDE SEQUENCE</scope>
    <source>
        <strain evidence="5">CCMP127</strain>
    </source>
</reference>
<evidence type="ECO:0000259" key="4">
    <source>
        <dbReference type="Pfam" id="PF00690"/>
    </source>
</evidence>
<dbReference type="AlphaFoldDB" id="A0A7S3PDU4"/>
<evidence type="ECO:0008006" key="6">
    <source>
        <dbReference type="Google" id="ProtNLM"/>
    </source>
</evidence>
<comment type="subcellular location">
    <subcellularLocation>
        <location evidence="1">Cell membrane</location>
        <topology evidence="1">Multi-pass membrane protein</topology>
    </subcellularLocation>
</comment>
<name>A0A7S3PDU4_9STRA</name>
<dbReference type="EMBL" id="HBIM01025366">
    <property type="protein sequence ID" value="CAE0422285.1"/>
    <property type="molecule type" value="Transcribed_RNA"/>
</dbReference>
<keyword evidence="2" id="KW-0472">Membrane</keyword>
<dbReference type="InterPro" id="IPR050510">
    <property type="entry name" value="Cation_transp_ATPase_P-type"/>
</dbReference>
<evidence type="ECO:0000313" key="5">
    <source>
        <dbReference type="EMBL" id="CAE0422285.1"/>
    </source>
</evidence>
<dbReference type="Pfam" id="PF00122">
    <property type="entry name" value="E1-E2_ATPase"/>
    <property type="match status" value="1"/>
</dbReference>
<dbReference type="InterPro" id="IPR008250">
    <property type="entry name" value="ATPase_P-typ_transduc_dom_A_sf"/>
</dbReference>
<dbReference type="GO" id="GO:0030007">
    <property type="term" value="P:intracellular potassium ion homeostasis"/>
    <property type="evidence" value="ECO:0007669"/>
    <property type="project" value="TreeGrafter"/>
</dbReference>
<dbReference type="GO" id="GO:0006883">
    <property type="term" value="P:intracellular sodium ion homeostasis"/>
    <property type="evidence" value="ECO:0007669"/>
    <property type="project" value="TreeGrafter"/>
</dbReference>
<feature type="domain" description="P-type ATPase A" evidence="3">
    <location>
        <begin position="69"/>
        <end position="176"/>
    </location>
</feature>
<dbReference type="PANTHER" id="PTHR43294:SF21">
    <property type="entry name" value="CATION TRANSPORTING ATPASE"/>
    <property type="match status" value="1"/>
</dbReference>
<evidence type="ECO:0000256" key="2">
    <source>
        <dbReference type="ARBA" id="ARBA00022475"/>
    </source>
</evidence>
<dbReference type="GO" id="GO:1990573">
    <property type="term" value="P:potassium ion import across plasma membrane"/>
    <property type="evidence" value="ECO:0007669"/>
    <property type="project" value="TreeGrafter"/>
</dbReference>
<proteinExistence type="predicted"/>
<dbReference type="GO" id="GO:0036376">
    <property type="term" value="P:sodium ion export across plasma membrane"/>
    <property type="evidence" value="ECO:0007669"/>
    <property type="project" value="TreeGrafter"/>
</dbReference>
<gene>
    <name evidence="5" type="ORF">ACOF00016_LOCUS18863</name>
</gene>
<accession>A0A7S3PDU4</accession>
<organism evidence="5">
    <name type="scientific">Amphora coffeiformis</name>
    <dbReference type="NCBI Taxonomy" id="265554"/>
    <lineage>
        <taxon>Eukaryota</taxon>
        <taxon>Sar</taxon>
        <taxon>Stramenopiles</taxon>
        <taxon>Ochrophyta</taxon>
        <taxon>Bacillariophyta</taxon>
        <taxon>Bacillariophyceae</taxon>
        <taxon>Bacillariophycidae</taxon>
        <taxon>Thalassiophysales</taxon>
        <taxon>Catenulaceae</taxon>
        <taxon>Amphora</taxon>
    </lineage>
</organism>
<dbReference type="GO" id="GO:1902600">
    <property type="term" value="P:proton transmembrane transport"/>
    <property type="evidence" value="ECO:0007669"/>
    <property type="project" value="TreeGrafter"/>
</dbReference>
<feature type="domain" description="Cation-transporting P-type ATPase N-terminal" evidence="4">
    <location>
        <begin position="9"/>
        <end position="44"/>
    </location>
</feature>
<dbReference type="Pfam" id="PF00690">
    <property type="entry name" value="Cation_ATPase_N"/>
    <property type="match status" value="1"/>
</dbReference>
<dbReference type="InterPro" id="IPR059000">
    <property type="entry name" value="ATPase_P-type_domA"/>
</dbReference>
<dbReference type="InterPro" id="IPR004014">
    <property type="entry name" value="ATPase_P-typ_cation-transptr_N"/>
</dbReference>
<dbReference type="GO" id="GO:0005391">
    <property type="term" value="F:P-type sodium:potassium-exchanging transporter activity"/>
    <property type="evidence" value="ECO:0007669"/>
    <property type="project" value="TreeGrafter"/>
</dbReference>
<evidence type="ECO:0000256" key="1">
    <source>
        <dbReference type="ARBA" id="ARBA00004651"/>
    </source>
</evidence>
<dbReference type="GO" id="GO:0005886">
    <property type="term" value="C:plasma membrane"/>
    <property type="evidence" value="ECO:0007669"/>
    <property type="project" value="UniProtKB-SubCell"/>
</dbReference>